<dbReference type="GO" id="GO:0005524">
    <property type="term" value="F:ATP binding"/>
    <property type="evidence" value="ECO:0007669"/>
    <property type="project" value="UniProtKB-KW"/>
</dbReference>
<evidence type="ECO:0000256" key="1">
    <source>
        <dbReference type="ARBA" id="ARBA00022679"/>
    </source>
</evidence>
<dbReference type="AlphaFoldDB" id="A0A938WVI3"/>
<gene>
    <name evidence="7" type="ORF">H7U32_01275</name>
</gene>
<dbReference type="GO" id="GO:0009229">
    <property type="term" value="P:thiamine diphosphate biosynthetic process"/>
    <property type="evidence" value="ECO:0007669"/>
    <property type="project" value="InterPro"/>
</dbReference>
<dbReference type="GO" id="GO:0006772">
    <property type="term" value="P:thiamine metabolic process"/>
    <property type="evidence" value="ECO:0007669"/>
    <property type="project" value="UniProtKB-UniRule"/>
</dbReference>
<dbReference type="InterPro" id="IPR006282">
    <property type="entry name" value="Thi_PPkinase"/>
</dbReference>
<dbReference type="InterPro" id="IPR036759">
    <property type="entry name" value="TPK_catalytic_sf"/>
</dbReference>
<keyword evidence="3" id="KW-0418">Kinase</keyword>
<dbReference type="EC" id="2.7.6.2" evidence="5"/>
<dbReference type="InterPro" id="IPR036371">
    <property type="entry name" value="TPK_B1-bd_sf"/>
</dbReference>
<dbReference type="SUPFAM" id="SSF63999">
    <property type="entry name" value="Thiamin pyrophosphokinase, catalytic domain"/>
    <property type="match status" value="1"/>
</dbReference>
<keyword evidence="8" id="KW-1185">Reference proteome</keyword>
<dbReference type="Pfam" id="PF04265">
    <property type="entry name" value="TPK_B1_binding"/>
    <property type="match status" value="1"/>
</dbReference>
<feature type="domain" description="Thiamin pyrophosphokinase thiamin-binding" evidence="6">
    <location>
        <begin position="152"/>
        <end position="221"/>
    </location>
</feature>
<comment type="caution">
    <text evidence="7">The sequence shown here is derived from an EMBL/GenBank/DDBJ whole genome shotgun (WGS) entry which is preliminary data.</text>
</comment>
<keyword evidence="4" id="KW-0067">ATP-binding</keyword>
<evidence type="ECO:0000313" key="8">
    <source>
        <dbReference type="Proteomes" id="UP000718821"/>
    </source>
</evidence>
<sequence>MAHGTDVCVVFAAGEYYPGARIEVPRGAFVVAADGGLDHARALGVVPDVIVGDFDSVRGPVPGVAGESAAAAGGGRVPRTIALPALKDDPDLLSALKVGWAAGGRTFHIHGALGGRIDHTIANIQLLAQVAAHGGIAYLYGDGDVVTAISDGALTFPAGRVVPGRMVSVFSHADESRGVSETGLKYELRDASMRNTQVVGVSNEFLAGVEARIAVADGTLTVTFPQEAGEPLVERFHAFHGDLGPLDTEVSPLLNAAAR</sequence>
<dbReference type="GO" id="GO:0004788">
    <property type="term" value="F:thiamine diphosphokinase activity"/>
    <property type="evidence" value="ECO:0007669"/>
    <property type="project" value="UniProtKB-UniRule"/>
</dbReference>
<dbReference type="Proteomes" id="UP000718821">
    <property type="component" value="Unassembled WGS sequence"/>
</dbReference>
<dbReference type="EMBL" id="JACLYU010000001">
    <property type="protein sequence ID" value="MBM6698979.1"/>
    <property type="molecule type" value="Genomic_DNA"/>
</dbReference>
<keyword evidence="2" id="KW-0547">Nucleotide-binding</keyword>
<dbReference type="Gene3D" id="3.40.50.10240">
    <property type="entry name" value="Thiamin pyrophosphokinase, catalytic domain"/>
    <property type="match status" value="1"/>
</dbReference>
<proteinExistence type="predicted"/>
<dbReference type="PANTHER" id="PTHR41299:SF1">
    <property type="entry name" value="THIAMINE PYROPHOSPHOKINASE"/>
    <property type="match status" value="1"/>
</dbReference>
<dbReference type="InterPro" id="IPR053149">
    <property type="entry name" value="TPK"/>
</dbReference>
<dbReference type="CDD" id="cd07995">
    <property type="entry name" value="TPK"/>
    <property type="match status" value="1"/>
</dbReference>
<evidence type="ECO:0000259" key="6">
    <source>
        <dbReference type="SMART" id="SM00983"/>
    </source>
</evidence>
<evidence type="ECO:0000256" key="4">
    <source>
        <dbReference type="ARBA" id="ARBA00022840"/>
    </source>
</evidence>
<accession>A0A938WVI3</accession>
<dbReference type="RefSeq" id="WP_204467313.1">
    <property type="nucleotide sequence ID" value="NZ_JACLYU010000001.1"/>
</dbReference>
<evidence type="ECO:0000313" key="7">
    <source>
        <dbReference type="EMBL" id="MBM6698979.1"/>
    </source>
</evidence>
<dbReference type="InterPro" id="IPR007373">
    <property type="entry name" value="Thiamin_PyroPKinase_B1-bd"/>
</dbReference>
<dbReference type="SUPFAM" id="SSF63862">
    <property type="entry name" value="Thiamin pyrophosphokinase, substrate-binding domain"/>
    <property type="match status" value="1"/>
</dbReference>
<dbReference type="NCBIfam" id="TIGR01378">
    <property type="entry name" value="thi_PPkinase"/>
    <property type="match status" value="1"/>
</dbReference>
<dbReference type="InterPro" id="IPR007371">
    <property type="entry name" value="TPK_catalytic"/>
</dbReference>
<evidence type="ECO:0000256" key="5">
    <source>
        <dbReference type="NCBIfam" id="TIGR01378"/>
    </source>
</evidence>
<evidence type="ECO:0000256" key="2">
    <source>
        <dbReference type="ARBA" id="ARBA00022741"/>
    </source>
</evidence>
<organism evidence="7 8">
    <name type="scientific">Bifidobacterium pullorum subsp. saeculare</name>
    <dbReference type="NCBI Taxonomy" id="78257"/>
    <lineage>
        <taxon>Bacteria</taxon>
        <taxon>Bacillati</taxon>
        <taxon>Actinomycetota</taxon>
        <taxon>Actinomycetes</taxon>
        <taxon>Bifidobacteriales</taxon>
        <taxon>Bifidobacteriaceae</taxon>
        <taxon>Bifidobacterium</taxon>
    </lineage>
</organism>
<dbReference type="SMART" id="SM00983">
    <property type="entry name" value="TPK_B1_binding"/>
    <property type="match status" value="1"/>
</dbReference>
<dbReference type="GO" id="GO:0016301">
    <property type="term" value="F:kinase activity"/>
    <property type="evidence" value="ECO:0007669"/>
    <property type="project" value="UniProtKB-KW"/>
</dbReference>
<evidence type="ECO:0000256" key="3">
    <source>
        <dbReference type="ARBA" id="ARBA00022777"/>
    </source>
</evidence>
<dbReference type="PANTHER" id="PTHR41299">
    <property type="entry name" value="THIAMINE PYROPHOSPHOKINASE"/>
    <property type="match status" value="1"/>
</dbReference>
<dbReference type="Pfam" id="PF04263">
    <property type="entry name" value="TPK_catalytic"/>
    <property type="match status" value="1"/>
</dbReference>
<dbReference type="GO" id="GO:0030975">
    <property type="term" value="F:thiamine binding"/>
    <property type="evidence" value="ECO:0007669"/>
    <property type="project" value="InterPro"/>
</dbReference>
<reference evidence="7" key="1">
    <citation type="submission" date="2020-08" db="EMBL/GenBank/DDBJ databases">
        <authorList>
            <person name="Cejkova D."/>
            <person name="Kubasova T."/>
            <person name="Jahodarova E."/>
            <person name="Rychlik I."/>
        </authorList>
    </citation>
    <scope>NUCLEOTIDE SEQUENCE</scope>
    <source>
        <strain evidence="7">An836</strain>
    </source>
</reference>
<name>A0A938WVI3_9BIFI</name>
<reference evidence="7" key="2">
    <citation type="journal article" date="2021" name="Sci. Rep.">
        <title>The distribution of antibiotic resistance genes in chicken gut microbiota commensals.</title>
        <authorList>
            <person name="Juricova H."/>
            <person name="Matiasovicova J."/>
            <person name="Kubasova T."/>
            <person name="Cejkova D."/>
            <person name="Rychlik I."/>
        </authorList>
    </citation>
    <scope>NUCLEOTIDE SEQUENCE</scope>
    <source>
        <strain evidence="7">An836</strain>
    </source>
</reference>
<protein>
    <recommendedName>
        <fullName evidence="5">Thiamine diphosphokinase</fullName>
        <ecNumber evidence="5">2.7.6.2</ecNumber>
    </recommendedName>
</protein>
<keyword evidence="1 7" id="KW-0808">Transferase</keyword>